<dbReference type="AlphaFoldDB" id="A0A0G4Q0B6"/>
<dbReference type="Gene3D" id="2.40.128.200">
    <property type="match status" value="1"/>
</dbReference>
<keyword evidence="4" id="KW-0449">Lipoprotein</keyword>
<evidence type="ECO:0000256" key="1">
    <source>
        <dbReference type="ARBA" id="ARBA00022729"/>
    </source>
</evidence>
<dbReference type="EMBL" id="CVRY01000001">
    <property type="protein sequence ID" value="CRL59300.1"/>
    <property type="molecule type" value="Genomic_DNA"/>
</dbReference>
<dbReference type="SUPFAM" id="SSF141488">
    <property type="entry name" value="YdhA-like"/>
    <property type="match status" value="1"/>
</dbReference>
<evidence type="ECO:0000313" key="8">
    <source>
        <dbReference type="Proteomes" id="UP000183920"/>
    </source>
</evidence>
<feature type="domain" description="C-type lysozyme inhibitor" evidence="6">
    <location>
        <begin position="29"/>
        <end position="80"/>
    </location>
</feature>
<evidence type="ECO:0000256" key="5">
    <source>
        <dbReference type="SAM" id="SignalP"/>
    </source>
</evidence>
<dbReference type="InterPro" id="IPR036328">
    <property type="entry name" value="MliC_sf"/>
</dbReference>
<keyword evidence="3" id="KW-0564">Palmitate</keyword>
<evidence type="ECO:0000313" key="7">
    <source>
        <dbReference type="EMBL" id="CRL59300.1"/>
    </source>
</evidence>
<proteinExistence type="predicted"/>
<gene>
    <name evidence="7" type="ORF">BN1804_00370</name>
</gene>
<feature type="signal peptide" evidence="5">
    <location>
        <begin position="1"/>
        <end position="23"/>
    </location>
</feature>
<dbReference type="RefSeq" id="WP_072062760.1">
    <property type="nucleotide sequence ID" value="NZ_CVRY01000001.1"/>
</dbReference>
<name>A0A0G4Q0B6_9GAMM</name>
<dbReference type="InterPro" id="IPR018660">
    <property type="entry name" value="MliC"/>
</dbReference>
<organism evidence="7 8">
    <name type="scientific">Proteus penneri</name>
    <dbReference type="NCBI Taxonomy" id="102862"/>
    <lineage>
        <taxon>Bacteria</taxon>
        <taxon>Pseudomonadati</taxon>
        <taxon>Pseudomonadota</taxon>
        <taxon>Gammaproteobacteria</taxon>
        <taxon>Enterobacterales</taxon>
        <taxon>Morganellaceae</taxon>
        <taxon>Proteus</taxon>
    </lineage>
</organism>
<reference evidence="8" key="1">
    <citation type="submission" date="2015-06" db="EMBL/GenBank/DDBJ databases">
        <authorList>
            <person name="Urmite Genomes"/>
        </authorList>
    </citation>
    <scope>NUCLEOTIDE SEQUENCE [LARGE SCALE GENOMIC DNA]</scope>
    <source>
        <strain evidence="8">CSUR P1867</strain>
    </source>
</reference>
<accession>A0A0G4Q0B6</accession>
<dbReference type="Pfam" id="PF09864">
    <property type="entry name" value="MliC"/>
    <property type="match status" value="1"/>
</dbReference>
<feature type="chain" id="PRO_5005195983" evidence="5">
    <location>
        <begin position="24"/>
        <end position="110"/>
    </location>
</feature>
<protein>
    <submittedName>
        <fullName evidence="7">Lysozyme inhibitor</fullName>
    </submittedName>
</protein>
<keyword evidence="2" id="KW-0472">Membrane</keyword>
<keyword evidence="1 5" id="KW-0732">Signal</keyword>
<evidence type="ECO:0000256" key="3">
    <source>
        <dbReference type="ARBA" id="ARBA00023139"/>
    </source>
</evidence>
<evidence type="ECO:0000256" key="2">
    <source>
        <dbReference type="ARBA" id="ARBA00023136"/>
    </source>
</evidence>
<evidence type="ECO:0000256" key="4">
    <source>
        <dbReference type="ARBA" id="ARBA00023288"/>
    </source>
</evidence>
<dbReference type="Proteomes" id="UP000183920">
    <property type="component" value="Unassembled WGS sequence"/>
</dbReference>
<evidence type="ECO:0000259" key="6">
    <source>
        <dbReference type="Pfam" id="PF09864"/>
    </source>
</evidence>
<sequence length="110" mass="12027" precursor="true">MNKLFSISTIALVFSLITAPALAAKTDTYDCEGQKIRVSFPNEQLAVMYYSDEIIVLKEAIAASGARYVGENFQNWGKGKGEFNLATISEDDAVNGRVAEDKGRTCKLVK</sequence>